<dbReference type="Gene3D" id="3.40.50.720">
    <property type="entry name" value="NAD(P)-binding Rossmann-like Domain"/>
    <property type="match status" value="1"/>
</dbReference>
<evidence type="ECO:0000313" key="1">
    <source>
        <dbReference type="EMBL" id="MEQ2199717.1"/>
    </source>
</evidence>
<accession>A0ABV0QWL4</accession>
<keyword evidence="2" id="KW-1185">Reference proteome</keyword>
<dbReference type="PANTHER" id="PTHR43238">
    <property type="entry name" value="GDP-L-FUCOSE SYNTHASE"/>
    <property type="match status" value="1"/>
</dbReference>
<dbReference type="EMBL" id="JAHRIN010025420">
    <property type="protein sequence ID" value="MEQ2199717.1"/>
    <property type="molecule type" value="Genomic_DNA"/>
</dbReference>
<name>A0ABV0QWL4_9TELE</name>
<proteinExistence type="predicted"/>
<gene>
    <name evidence="1" type="ORF">XENOCAPTIV_009390</name>
</gene>
<dbReference type="PANTHER" id="PTHR43238:SF1">
    <property type="entry name" value="GDP-L-FUCOSE SYNTHASE"/>
    <property type="match status" value="1"/>
</dbReference>
<sequence>MNKQRECTALMKVLVTGGSGLVGRAIQHVIEEEGGAKEGEEWIFLSSRDANLIKSVKYANKKYFMMPRNNIYINDNVLQAAHEAKFDLRCKCRVMLIFEAFFDEYY</sequence>
<reference evidence="1 2" key="1">
    <citation type="submission" date="2021-06" db="EMBL/GenBank/DDBJ databases">
        <authorList>
            <person name="Palmer J.M."/>
        </authorList>
    </citation>
    <scope>NUCLEOTIDE SEQUENCE [LARGE SCALE GENOMIC DNA]</scope>
    <source>
        <strain evidence="1 2">XC_2019</strain>
        <tissue evidence="1">Muscle</tissue>
    </source>
</reference>
<evidence type="ECO:0000313" key="2">
    <source>
        <dbReference type="Proteomes" id="UP001434883"/>
    </source>
</evidence>
<dbReference type="Proteomes" id="UP001434883">
    <property type="component" value="Unassembled WGS sequence"/>
</dbReference>
<comment type="caution">
    <text evidence="1">The sequence shown here is derived from an EMBL/GenBank/DDBJ whole genome shotgun (WGS) entry which is preliminary data.</text>
</comment>
<organism evidence="1 2">
    <name type="scientific">Xenoophorus captivus</name>
    <dbReference type="NCBI Taxonomy" id="1517983"/>
    <lineage>
        <taxon>Eukaryota</taxon>
        <taxon>Metazoa</taxon>
        <taxon>Chordata</taxon>
        <taxon>Craniata</taxon>
        <taxon>Vertebrata</taxon>
        <taxon>Euteleostomi</taxon>
        <taxon>Actinopterygii</taxon>
        <taxon>Neopterygii</taxon>
        <taxon>Teleostei</taxon>
        <taxon>Neoteleostei</taxon>
        <taxon>Acanthomorphata</taxon>
        <taxon>Ovalentaria</taxon>
        <taxon>Atherinomorphae</taxon>
        <taxon>Cyprinodontiformes</taxon>
        <taxon>Goodeidae</taxon>
        <taxon>Xenoophorus</taxon>
    </lineage>
</organism>
<dbReference type="SUPFAM" id="SSF51735">
    <property type="entry name" value="NAD(P)-binding Rossmann-fold domains"/>
    <property type="match status" value="1"/>
</dbReference>
<protein>
    <submittedName>
        <fullName evidence="1">Uncharacterized protein</fullName>
    </submittedName>
</protein>
<dbReference type="InterPro" id="IPR036291">
    <property type="entry name" value="NAD(P)-bd_dom_sf"/>
</dbReference>